<comment type="caution">
    <text evidence="2">The sequence shown here is derived from an EMBL/GenBank/DDBJ whole genome shotgun (WGS) entry which is preliminary data.</text>
</comment>
<dbReference type="SUPFAM" id="SSF55729">
    <property type="entry name" value="Acyl-CoA N-acyltransferases (Nat)"/>
    <property type="match status" value="1"/>
</dbReference>
<organism evidence="2 3">
    <name type="scientific">Rhizorhapis suberifaciens</name>
    <name type="common">corky root of lettuce</name>
    <dbReference type="NCBI Taxonomy" id="13656"/>
    <lineage>
        <taxon>Bacteria</taxon>
        <taxon>Pseudomonadati</taxon>
        <taxon>Pseudomonadota</taxon>
        <taxon>Alphaproteobacteria</taxon>
        <taxon>Sphingomonadales</taxon>
        <taxon>Sphingomonadaceae</taxon>
        <taxon>Rhizorhapis</taxon>
    </lineage>
</organism>
<accession>A0A840HQE0</accession>
<protein>
    <submittedName>
        <fullName evidence="2">Ribosomal-protein-alanine N-acetyltransferase</fullName>
        <ecNumber evidence="2">2.3.1.267</ecNumber>
    </submittedName>
</protein>
<evidence type="ECO:0000259" key="1">
    <source>
        <dbReference type="PROSITE" id="PS51186"/>
    </source>
</evidence>
<feature type="domain" description="N-acetyltransferase" evidence="1">
    <location>
        <begin position="8"/>
        <end position="160"/>
    </location>
</feature>
<proteinExistence type="predicted"/>
<dbReference type="Proteomes" id="UP000575068">
    <property type="component" value="Unassembled WGS sequence"/>
</dbReference>
<sequence length="164" mass="18293">MSEPAPSIICRPGSHGDLTQVMQVMGRAFDSAFGEAWTRSQVEGMLDMPGSWMTIAQCGQKIIAFSLMRSVLDEAELLLLAVDPAWQGQKVGRNLLMDNISAAIERNIRHIHLEVRSTNKAVNLYKSVGFSHRNTRKSYYRGEAGQLFDAHSFLMDLADHDKSP</sequence>
<dbReference type="EC" id="2.3.1.267" evidence="2"/>
<dbReference type="InterPro" id="IPR016181">
    <property type="entry name" value="Acyl_CoA_acyltransferase"/>
</dbReference>
<gene>
    <name evidence="2" type="ORF">HNQ99_000149</name>
</gene>
<dbReference type="Gene3D" id="3.40.630.30">
    <property type="match status" value="1"/>
</dbReference>
<keyword evidence="2" id="KW-0012">Acyltransferase</keyword>
<dbReference type="EMBL" id="JACHOV010000001">
    <property type="protein sequence ID" value="MBB4639869.1"/>
    <property type="molecule type" value="Genomic_DNA"/>
</dbReference>
<dbReference type="CDD" id="cd04301">
    <property type="entry name" value="NAT_SF"/>
    <property type="match status" value="1"/>
</dbReference>
<dbReference type="RefSeq" id="WP_184473732.1">
    <property type="nucleotide sequence ID" value="NZ_JACHOV010000001.1"/>
</dbReference>
<dbReference type="AlphaFoldDB" id="A0A840HQE0"/>
<evidence type="ECO:0000313" key="3">
    <source>
        <dbReference type="Proteomes" id="UP000575068"/>
    </source>
</evidence>
<dbReference type="InterPro" id="IPR050276">
    <property type="entry name" value="MshD_Acetyltransferase"/>
</dbReference>
<reference evidence="2 3" key="1">
    <citation type="submission" date="2020-08" db="EMBL/GenBank/DDBJ databases">
        <title>Genomic Encyclopedia of Type Strains, Phase IV (KMG-IV): sequencing the most valuable type-strain genomes for metagenomic binning, comparative biology and taxonomic classification.</title>
        <authorList>
            <person name="Goeker M."/>
        </authorList>
    </citation>
    <scope>NUCLEOTIDE SEQUENCE [LARGE SCALE GENOMIC DNA]</scope>
    <source>
        <strain evidence="2 3">DSM 7465</strain>
    </source>
</reference>
<dbReference type="PANTHER" id="PTHR43617">
    <property type="entry name" value="L-AMINO ACID N-ACETYLTRANSFERASE"/>
    <property type="match status" value="1"/>
</dbReference>
<dbReference type="PANTHER" id="PTHR43617:SF35">
    <property type="entry name" value="[RIBOSOMAL PROTEIN BS18]-ALANINE N-ACETYLTRANSFERASE"/>
    <property type="match status" value="1"/>
</dbReference>
<dbReference type="PROSITE" id="PS51186">
    <property type="entry name" value="GNAT"/>
    <property type="match status" value="1"/>
</dbReference>
<dbReference type="NCBIfam" id="TIGR01575">
    <property type="entry name" value="rimI"/>
    <property type="match status" value="1"/>
</dbReference>
<evidence type="ECO:0000313" key="2">
    <source>
        <dbReference type="EMBL" id="MBB4639869.1"/>
    </source>
</evidence>
<dbReference type="InterPro" id="IPR000182">
    <property type="entry name" value="GNAT_dom"/>
</dbReference>
<dbReference type="GO" id="GO:0008999">
    <property type="term" value="F:protein-N-terminal-alanine acetyltransferase activity"/>
    <property type="evidence" value="ECO:0007669"/>
    <property type="project" value="UniProtKB-EC"/>
</dbReference>
<keyword evidence="3" id="KW-1185">Reference proteome</keyword>
<dbReference type="InterPro" id="IPR006464">
    <property type="entry name" value="AcTrfase_RimI/Ard1"/>
</dbReference>
<keyword evidence="2" id="KW-0808">Transferase</keyword>
<dbReference type="Pfam" id="PF13673">
    <property type="entry name" value="Acetyltransf_10"/>
    <property type="match status" value="1"/>
</dbReference>
<name>A0A840HQE0_9SPHN</name>